<dbReference type="CDD" id="cd06222">
    <property type="entry name" value="RNase_H_like"/>
    <property type="match status" value="1"/>
</dbReference>
<feature type="compositionally biased region" description="Basic residues" evidence="1">
    <location>
        <begin position="248"/>
        <end position="259"/>
    </location>
</feature>
<dbReference type="PANTHER" id="PTHR47723:SF19">
    <property type="entry name" value="POLYNUCLEOTIDYL TRANSFERASE, RIBONUCLEASE H-LIKE SUPERFAMILY PROTEIN"/>
    <property type="match status" value="1"/>
</dbReference>
<dbReference type="GO" id="GO:0003676">
    <property type="term" value="F:nucleic acid binding"/>
    <property type="evidence" value="ECO:0007669"/>
    <property type="project" value="InterPro"/>
</dbReference>
<dbReference type="EMBL" id="JAAIUW010000008">
    <property type="protein sequence ID" value="KAF7821450.1"/>
    <property type="molecule type" value="Genomic_DNA"/>
</dbReference>
<evidence type="ECO:0000313" key="5">
    <source>
        <dbReference type="Proteomes" id="UP000634136"/>
    </source>
</evidence>
<feature type="region of interest" description="Disordered" evidence="1">
    <location>
        <begin position="1"/>
        <end position="148"/>
    </location>
</feature>
<dbReference type="OrthoDB" id="687991at2759"/>
<feature type="domain" description="RNase H type-1" evidence="2">
    <location>
        <begin position="609"/>
        <end position="729"/>
    </location>
</feature>
<feature type="domain" description="Reverse transcriptase zinc-binding" evidence="3">
    <location>
        <begin position="410"/>
        <end position="496"/>
    </location>
</feature>
<dbReference type="AlphaFoldDB" id="A0A834WFJ0"/>
<organism evidence="4 5">
    <name type="scientific">Senna tora</name>
    <dbReference type="NCBI Taxonomy" id="362788"/>
    <lineage>
        <taxon>Eukaryota</taxon>
        <taxon>Viridiplantae</taxon>
        <taxon>Streptophyta</taxon>
        <taxon>Embryophyta</taxon>
        <taxon>Tracheophyta</taxon>
        <taxon>Spermatophyta</taxon>
        <taxon>Magnoliopsida</taxon>
        <taxon>eudicotyledons</taxon>
        <taxon>Gunneridae</taxon>
        <taxon>Pentapetalae</taxon>
        <taxon>rosids</taxon>
        <taxon>fabids</taxon>
        <taxon>Fabales</taxon>
        <taxon>Fabaceae</taxon>
        <taxon>Caesalpinioideae</taxon>
        <taxon>Cassia clade</taxon>
        <taxon>Senna</taxon>
    </lineage>
</organism>
<keyword evidence="5" id="KW-1185">Reference proteome</keyword>
<feature type="region of interest" description="Disordered" evidence="1">
    <location>
        <begin position="162"/>
        <end position="207"/>
    </location>
</feature>
<dbReference type="InterPro" id="IPR026960">
    <property type="entry name" value="RVT-Znf"/>
</dbReference>
<feature type="region of interest" description="Disordered" evidence="1">
    <location>
        <begin position="233"/>
        <end position="304"/>
    </location>
</feature>
<dbReference type="InterPro" id="IPR053151">
    <property type="entry name" value="RNase_H-like"/>
</dbReference>
<dbReference type="Proteomes" id="UP000634136">
    <property type="component" value="Unassembled WGS sequence"/>
</dbReference>
<dbReference type="InterPro" id="IPR002156">
    <property type="entry name" value="RNaseH_domain"/>
</dbReference>
<evidence type="ECO:0000259" key="2">
    <source>
        <dbReference type="Pfam" id="PF13456"/>
    </source>
</evidence>
<proteinExistence type="predicted"/>
<reference evidence="4" key="1">
    <citation type="submission" date="2020-09" db="EMBL/GenBank/DDBJ databases">
        <title>Genome-Enabled Discovery of Anthraquinone Biosynthesis in Senna tora.</title>
        <authorList>
            <person name="Kang S.-H."/>
            <person name="Pandey R.P."/>
            <person name="Lee C.-M."/>
            <person name="Sim J.-S."/>
            <person name="Jeong J.-T."/>
            <person name="Choi B.-S."/>
            <person name="Jung M."/>
            <person name="Ginzburg D."/>
            <person name="Zhao K."/>
            <person name="Won S.Y."/>
            <person name="Oh T.-J."/>
            <person name="Yu Y."/>
            <person name="Kim N.-H."/>
            <person name="Lee O.R."/>
            <person name="Lee T.-H."/>
            <person name="Bashyal P."/>
            <person name="Kim T.-S."/>
            <person name="Lee W.-H."/>
            <person name="Kawkins C."/>
            <person name="Kim C.-K."/>
            <person name="Kim J.S."/>
            <person name="Ahn B.O."/>
            <person name="Rhee S.Y."/>
            <person name="Sohng J.K."/>
        </authorList>
    </citation>
    <scope>NUCLEOTIDE SEQUENCE</scope>
    <source>
        <tissue evidence="4">Leaf</tissue>
    </source>
</reference>
<evidence type="ECO:0000313" key="4">
    <source>
        <dbReference type="EMBL" id="KAF7821450.1"/>
    </source>
</evidence>
<accession>A0A834WFJ0</accession>
<dbReference type="GO" id="GO:0004523">
    <property type="term" value="F:RNA-DNA hybrid ribonuclease activity"/>
    <property type="evidence" value="ECO:0007669"/>
    <property type="project" value="InterPro"/>
</dbReference>
<gene>
    <name evidence="4" type="ORF">G2W53_026905</name>
</gene>
<dbReference type="PANTHER" id="PTHR47723">
    <property type="entry name" value="OS05G0353850 PROTEIN"/>
    <property type="match status" value="1"/>
</dbReference>
<protein>
    <submittedName>
        <fullName evidence="4">Ribonuclease H</fullName>
    </submittedName>
</protein>
<name>A0A834WFJ0_9FABA</name>
<dbReference type="SUPFAM" id="SSF53098">
    <property type="entry name" value="Ribonuclease H-like"/>
    <property type="match status" value="1"/>
</dbReference>
<dbReference type="Gene3D" id="3.30.420.10">
    <property type="entry name" value="Ribonuclease H-like superfamily/Ribonuclease H"/>
    <property type="match status" value="1"/>
</dbReference>
<dbReference type="InterPro" id="IPR012337">
    <property type="entry name" value="RNaseH-like_sf"/>
</dbReference>
<feature type="compositionally biased region" description="Acidic residues" evidence="1">
    <location>
        <begin position="117"/>
        <end position="131"/>
    </location>
</feature>
<dbReference type="InterPro" id="IPR036397">
    <property type="entry name" value="RNaseH_sf"/>
</dbReference>
<feature type="compositionally biased region" description="Basic and acidic residues" evidence="1">
    <location>
        <begin position="92"/>
        <end position="102"/>
    </location>
</feature>
<evidence type="ECO:0000256" key="1">
    <source>
        <dbReference type="SAM" id="MobiDB-lite"/>
    </source>
</evidence>
<dbReference type="Pfam" id="PF13456">
    <property type="entry name" value="RVT_3"/>
    <property type="match status" value="1"/>
</dbReference>
<comment type="caution">
    <text evidence="4">The sequence shown here is derived from an EMBL/GenBank/DDBJ whole genome shotgun (WGS) entry which is preliminary data.</text>
</comment>
<sequence length="766" mass="85585">MGQDSSVDPPPSSEEKDQMKRSIKKIKKNDPSVGDMEITDMMIEGDDGTQSNSISEGLEKMAGMDEDTAMGDTTSNDTSSREVKRSLWGTGKDGEISYRDKLLGFNGRGNEAKSDVDDNESIADPEEEGDLPGEKKESQGKYPPYEGSKKVVVGEEAFGPWMIPQRKFRRRAKVAQSTPSGNPAGQNRKQTNATSGSRYEAIASLNDDIGEEQQDAILDLVIPDVDTETIIKAPAILNSPDQTPVRQNMHKTRSRKGTTKKQSASSLIVRSPLKSVDRKPKPSSSQGGDSSVPKSKKPPDIKEKEMREQLNLMKAYERNMRALGDSLLELGATQVPGFPCLAGVATTPIPQIEEGKTVDRFVTPSGDWDWNSFSAFLPNDVLSTIESIHPPASWAGKDRLAWSPAADGVFSIKSAYSKLTENLTDNTNETWSKIWRIPAMERVRVFIWNFAHDALMTTSNRKTRGYCDNDICPKCQGGIESNLHAIRDCPTIKDVWKKLVDPDKWLEFSTMNSKDWVSANLRKNCGARWGFEWDSMFVVTSWLIWKQRRDWIFNDKHDNSVMLHYKILNSLKAYEEASRVTRLAEANTRAFKDINVSWKPPPPGFVKLNVDGSFWQQTNSVGCRGVIRDSNGNWLAGFSRSLGRGNSLLAELWGFKTGLQLAWNRGFQNIVLEGDCKMAIDLISRDQDTAYPLFLIISEIRVLMSKFCIFSLKHVFREGNRVADVLSNHSHKALIGETLFENVPPFCSLVFQDDGRGVSFPRSVAV</sequence>
<evidence type="ECO:0000259" key="3">
    <source>
        <dbReference type="Pfam" id="PF13966"/>
    </source>
</evidence>
<dbReference type="InterPro" id="IPR044730">
    <property type="entry name" value="RNase_H-like_dom_plant"/>
</dbReference>
<feature type="compositionally biased region" description="Polar residues" evidence="1">
    <location>
        <begin position="282"/>
        <end position="293"/>
    </location>
</feature>
<dbReference type="Pfam" id="PF13966">
    <property type="entry name" value="zf-RVT"/>
    <property type="match status" value="1"/>
</dbReference>
<feature type="compositionally biased region" description="Polar residues" evidence="1">
    <location>
        <begin position="175"/>
        <end position="197"/>
    </location>
</feature>